<keyword evidence="3 5" id="KW-0456">Lyase</keyword>
<dbReference type="Gene3D" id="3.20.20.70">
    <property type="entry name" value="Aldolase class I"/>
    <property type="match status" value="1"/>
</dbReference>
<dbReference type="PROSITE" id="PS50991">
    <property type="entry name" value="PYR_CT"/>
    <property type="match status" value="1"/>
</dbReference>
<gene>
    <name evidence="5" type="ORF">ENV54_12505</name>
</gene>
<proteinExistence type="inferred from homology"/>
<evidence type="ECO:0000256" key="1">
    <source>
        <dbReference type="ARBA" id="ARBA00009405"/>
    </source>
</evidence>
<dbReference type="InterPro" id="IPR013785">
    <property type="entry name" value="Aldolase_TIM"/>
</dbReference>
<dbReference type="InterPro" id="IPR000891">
    <property type="entry name" value="PYR_CT"/>
</dbReference>
<comment type="caution">
    <text evidence="5">The sequence shown here is derived from an EMBL/GenBank/DDBJ whole genome shotgun (WGS) entry which is preliminary data.</text>
</comment>
<dbReference type="GO" id="GO:0046872">
    <property type="term" value="F:metal ion binding"/>
    <property type="evidence" value="ECO:0007669"/>
    <property type="project" value="UniProtKB-KW"/>
</dbReference>
<dbReference type="GO" id="GO:0046951">
    <property type="term" value="P:ketone body biosynthetic process"/>
    <property type="evidence" value="ECO:0007669"/>
    <property type="project" value="TreeGrafter"/>
</dbReference>
<feature type="domain" description="Pyruvate carboxyltransferase" evidence="4">
    <location>
        <begin position="27"/>
        <end position="294"/>
    </location>
</feature>
<dbReference type="GO" id="GO:0004419">
    <property type="term" value="F:hydroxymethylglutaryl-CoA lyase activity"/>
    <property type="evidence" value="ECO:0007669"/>
    <property type="project" value="TreeGrafter"/>
</dbReference>
<dbReference type="SUPFAM" id="SSF51569">
    <property type="entry name" value="Aldolase"/>
    <property type="match status" value="1"/>
</dbReference>
<dbReference type="PANTHER" id="PTHR42738:SF7">
    <property type="entry name" value="HYDROXYMETHYLGLUTARYL-COA LYASE"/>
    <property type="match status" value="1"/>
</dbReference>
<name>A0A7C4AT78_9BACT</name>
<protein>
    <submittedName>
        <fullName evidence="5">Hydroxymethylglutaryl-CoA lyase</fullName>
    </submittedName>
</protein>
<dbReference type="CDD" id="cd07938">
    <property type="entry name" value="DRE_TIM_HMGL"/>
    <property type="match status" value="1"/>
</dbReference>
<keyword evidence="2" id="KW-0479">Metal-binding</keyword>
<comment type="similarity">
    <text evidence="1">Belongs to the HMG-CoA lyase family.</text>
</comment>
<dbReference type="Pfam" id="PF00682">
    <property type="entry name" value="HMGL-like"/>
    <property type="match status" value="1"/>
</dbReference>
<dbReference type="AlphaFoldDB" id="A0A7C4AT78"/>
<dbReference type="EMBL" id="DTGT01000406">
    <property type="protein sequence ID" value="HGH62106.1"/>
    <property type="molecule type" value="Genomic_DNA"/>
</dbReference>
<evidence type="ECO:0000259" key="4">
    <source>
        <dbReference type="PROSITE" id="PS50991"/>
    </source>
</evidence>
<dbReference type="InterPro" id="IPR043594">
    <property type="entry name" value="HMGL"/>
</dbReference>
<sequence>MTVEAVWLPMRNAKDHPGIQESEDTLVYLQEVGPRDGLQNEQTALTPEARAALIDRLVSCGLSRIQIGSFVNPRRVPQMLGTHLVWRLIRKKKGVRFSVLVLNEKGLELAIKERVPHVEIYVSASETHSMKNTGFTVDEALTKALNIITRAREEGLTVTAGVMCAFGCFYEGKVPDEAALRLVQAFERCGPTEICLADTTGMGVPEQVTRLVNAVVPIVGVDRIGLHLHDTHGHGYDNLKAALASGVRRFDTSIGGLGGCPFIPGAAGNIATGRTASLLESMGLYTGINVACLEEEWGALQTRLGKKPPEGRVISPS</sequence>
<evidence type="ECO:0000256" key="2">
    <source>
        <dbReference type="ARBA" id="ARBA00022723"/>
    </source>
</evidence>
<accession>A0A7C4AT78</accession>
<dbReference type="NCBIfam" id="NF004283">
    <property type="entry name" value="PRK05692.1"/>
    <property type="match status" value="1"/>
</dbReference>
<organism evidence="5">
    <name type="scientific">Desulfomonile tiedjei</name>
    <dbReference type="NCBI Taxonomy" id="2358"/>
    <lineage>
        <taxon>Bacteria</taxon>
        <taxon>Pseudomonadati</taxon>
        <taxon>Thermodesulfobacteriota</taxon>
        <taxon>Desulfomonilia</taxon>
        <taxon>Desulfomonilales</taxon>
        <taxon>Desulfomonilaceae</taxon>
        <taxon>Desulfomonile</taxon>
    </lineage>
</organism>
<evidence type="ECO:0000313" key="5">
    <source>
        <dbReference type="EMBL" id="HGH62106.1"/>
    </source>
</evidence>
<reference evidence="5" key="1">
    <citation type="journal article" date="2020" name="mSystems">
        <title>Genome- and Community-Level Interaction Insights into Carbon Utilization and Element Cycling Functions of Hydrothermarchaeota in Hydrothermal Sediment.</title>
        <authorList>
            <person name="Zhou Z."/>
            <person name="Liu Y."/>
            <person name="Xu W."/>
            <person name="Pan J."/>
            <person name="Luo Z.H."/>
            <person name="Li M."/>
        </authorList>
    </citation>
    <scope>NUCLEOTIDE SEQUENCE [LARGE SCALE GENOMIC DNA]</scope>
    <source>
        <strain evidence="5">SpSt-769</strain>
    </source>
</reference>
<evidence type="ECO:0000256" key="3">
    <source>
        <dbReference type="ARBA" id="ARBA00023239"/>
    </source>
</evidence>
<dbReference type="GO" id="GO:0006552">
    <property type="term" value="P:L-leucine catabolic process"/>
    <property type="evidence" value="ECO:0007669"/>
    <property type="project" value="TreeGrafter"/>
</dbReference>
<dbReference type="PANTHER" id="PTHR42738">
    <property type="entry name" value="HYDROXYMETHYLGLUTARYL-COA LYASE"/>
    <property type="match status" value="1"/>
</dbReference>